<protein>
    <recommendedName>
        <fullName evidence="3">Zinc-dependent peptidase</fullName>
    </recommendedName>
</protein>
<dbReference type="InterPro" id="IPR024079">
    <property type="entry name" value="MetalloPept_cat_dom_sf"/>
</dbReference>
<dbReference type="InterPro" id="IPR042252">
    <property type="entry name" value="MtfA_N"/>
</dbReference>
<name>A0A2N0VLZ0_9BACT</name>
<dbReference type="Gene3D" id="1.10.472.150">
    <property type="entry name" value="Glucose-regulated metallo-peptidase M90, N-terminal domain"/>
    <property type="match status" value="1"/>
</dbReference>
<comment type="caution">
    <text evidence="1">The sequence shown here is derived from an EMBL/GenBank/DDBJ whole genome shotgun (WGS) entry which is preliminary data.</text>
</comment>
<evidence type="ECO:0000313" key="1">
    <source>
        <dbReference type="EMBL" id="PKD45227.1"/>
    </source>
</evidence>
<dbReference type="GO" id="GO:0008237">
    <property type="term" value="F:metallopeptidase activity"/>
    <property type="evidence" value="ECO:0007669"/>
    <property type="project" value="InterPro"/>
</dbReference>
<dbReference type="EMBL" id="PISP01000001">
    <property type="protein sequence ID" value="PKD45227.1"/>
    <property type="molecule type" value="Genomic_DNA"/>
</dbReference>
<dbReference type="GO" id="GO:0005829">
    <property type="term" value="C:cytosol"/>
    <property type="evidence" value="ECO:0007669"/>
    <property type="project" value="TreeGrafter"/>
</dbReference>
<gene>
    <name evidence="1" type="ORF">CWD77_07215</name>
</gene>
<dbReference type="PANTHER" id="PTHR30164:SF2">
    <property type="entry name" value="PROTEIN MTFA"/>
    <property type="match status" value="1"/>
</dbReference>
<dbReference type="Gene3D" id="3.40.390.10">
    <property type="entry name" value="Collagenase (Catalytic Domain)"/>
    <property type="match status" value="1"/>
</dbReference>
<dbReference type="GO" id="GO:0004177">
    <property type="term" value="F:aminopeptidase activity"/>
    <property type="evidence" value="ECO:0007669"/>
    <property type="project" value="TreeGrafter"/>
</dbReference>
<dbReference type="OrthoDB" id="9786424at2"/>
<keyword evidence="2" id="KW-1185">Reference proteome</keyword>
<dbReference type="RefSeq" id="WP_101072800.1">
    <property type="nucleotide sequence ID" value="NZ_PISP01000001.1"/>
</dbReference>
<accession>A0A2N0VLZ0</accession>
<dbReference type="Pfam" id="PF06167">
    <property type="entry name" value="Peptidase_M90"/>
    <property type="match status" value="1"/>
</dbReference>
<dbReference type="AlphaFoldDB" id="A0A2N0VLZ0"/>
<reference evidence="1 2" key="1">
    <citation type="submission" date="2017-11" db="EMBL/GenBank/DDBJ databases">
        <title>Rhodohalobacter 15182 sp. nov., isolated from a salt lake.</title>
        <authorList>
            <person name="Han S."/>
        </authorList>
    </citation>
    <scope>NUCLEOTIDE SEQUENCE [LARGE SCALE GENOMIC DNA]</scope>
    <source>
        <strain evidence="1 2">15182</strain>
    </source>
</reference>
<evidence type="ECO:0008006" key="3">
    <source>
        <dbReference type="Google" id="ProtNLM"/>
    </source>
</evidence>
<sequence>MFRFLKRKWITGRPIPEDLLRILKRKVPVYQLLPEKYRALLHKRVVVLLDEKHFEGCGGLEMTMEKSVIIAAYAAILILEEKADYYGDLQSILVYPDDYVAPVHQYNDGGIVEEGFESRAGEYWQAGIIVLSWKDIENQLYGEERDSGQNLIYHEFSHFLDDRYGLTAGIDDDGDVMRDDEWTQIIAKAYKRLKFRRGHTFLDKYGATNPAEFFSVATELFFQKPQKLLQENKKLYTLLQNFYGLDPIRWK</sequence>
<evidence type="ECO:0000313" key="2">
    <source>
        <dbReference type="Proteomes" id="UP000233398"/>
    </source>
</evidence>
<dbReference type="Proteomes" id="UP000233398">
    <property type="component" value="Unassembled WGS sequence"/>
</dbReference>
<dbReference type="InterPro" id="IPR010384">
    <property type="entry name" value="MtfA_fam"/>
</dbReference>
<dbReference type="PANTHER" id="PTHR30164">
    <property type="entry name" value="MTFA PEPTIDASE"/>
    <property type="match status" value="1"/>
</dbReference>
<organism evidence="1 2">
    <name type="scientific">Rhodohalobacter barkolensis</name>
    <dbReference type="NCBI Taxonomy" id="2053187"/>
    <lineage>
        <taxon>Bacteria</taxon>
        <taxon>Pseudomonadati</taxon>
        <taxon>Balneolota</taxon>
        <taxon>Balneolia</taxon>
        <taxon>Balneolales</taxon>
        <taxon>Balneolaceae</taxon>
        <taxon>Rhodohalobacter</taxon>
    </lineage>
</organism>
<dbReference type="SUPFAM" id="SSF55486">
    <property type="entry name" value="Metalloproteases ('zincins'), catalytic domain"/>
    <property type="match status" value="1"/>
</dbReference>
<proteinExistence type="predicted"/>
<dbReference type="CDD" id="cd20169">
    <property type="entry name" value="Peptidase_M90_mtfA"/>
    <property type="match status" value="1"/>
</dbReference>